<dbReference type="PANTHER" id="PTHR47695">
    <property type="entry name" value="PID DOMAIN-CONTAINING PROTEIN"/>
    <property type="match status" value="1"/>
</dbReference>
<dbReference type="Proteomes" id="UP000285301">
    <property type="component" value="Unassembled WGS sequence"/>
</dbReference>
<feature type="compositionally biased region" description="Polar residues" evidence="1">
    <location>
        <begin position="247"/>
        <end position="260"/>
    </location>
</feature>
<dbReference type="InterPro" id="IPR011993">
    <property type="entry name" value="PH-like_dom_sf"/>
</dbReference>
<organism evidence="3 4">
    <name type="scientific">Dinothrombium tinctorium</name>
    <dbReference type="NCBI Taxonomy" id="1965070"/>
    <lineage>
        <taxon>Eukaryota</taxon>
        <taxon>Metazoa</taxon>
        <taxon>Ecdysozoa</taxon>
        <taxon>Arthropoda</taxon>
        <taxon>Chelicerata</taxon>
        <taxon>Arachnida</taxon>
        <taxon>Acari</taxon>
        <taxon>Acariformes</taxon>
        <taxon>Trombidiformes</taxon>
        <taxon>Prostigmata</taxon>
        <taxon>Anystina</taxon>
        <taxon>Parasitengona</taxon>
        <taxon>Trombidioidea</taxon>
        <taxon>Trombidiidae</taxon>
        <taxon>Dinothrombium</taxon>
    </lineage>
</organism>
<feature type="domain" description="PID" evidence="2">
    <location>
        <begin position="15"/>
        <end position="145"/>
    </location>
</feature>
<name>A0A3S3NPD2_9ACAR</name>
<dbReference type="Gene3D" id="2.30.29.30">
    <property type="entry name" value="Pleckstrin-homology domain (PH domain)/Phosphotyrosine-binding domain (PTB)"/>
    <property type="match status" value="1"/>
</dbReference>
<sequence>METKNGDDSTNKFEGDGVVFKGKLLGIDPVSGPRGDKMCQQAMQRLKAIAKKAKGTHKERINISISTNGIKITNEKTNEVISDQKIPLISYISRDASDTRSFGYVYGAPETGHQFIGIKVEKSAVPVMKTIGELFKYVYEKRKQEKSDFNDDNSFAESNVGQVYASGNKETHEEKSTDIIQSRKETEKFKKESVADRYESWEVFNDDDNEKLKLNSGMQNKTLKKSNSEFPTLPLPLSPKRTRSKRSTTGSESPFGLTSSTEFDNDSLAFESSLSDVMFTALSTTTTTTTSATTTSSNVDRYAAFNEIHTLPSLFDALSMPSNEAPSSAEIDLNSSSVSSPDLWNKNLESSQSSLTNANMFTSMSSLTSPSAPAKPSRSPNLMENQTVFADLDPLGTFNVEQYFDKSVFFQPKKKCLKDLDNTSFKSLDSSLNGEKLSSTDPFANSNDKAVCISNSAFVSVSSSPSPQLTEGRPSSSASVVSRNPFVSETSSESSYDLSNNDCVFASPIQQKSVNAANPLSKVNFNNEISGREVQENATFTATIRKPLSPFNPFSEIPPQPPPRPPPRDSTPTQSPPPIPPRPSPNNNANSIPPPPLPKRKPTVVPSSTPNQHWATEEKIFREYVLREFRRRSRQFRVHRLR</sequence>
<feature type="region of interest" description="Disordered" evidence="1">
    <location>
        <begin position="220"/>
        <end position="260"/>
    </location>
</feature>
<feature type="region of interest" description="Disordered" evidence="1">
    <location>
        <begin position="461"/>
        <end position="483"/>
    </location>
</feature>
<evidence type="ECO:0000313" key="4">
    <source>
        <dbReference type="Proteomes" id="UP000285301"/>
    </source>
</evidence>
<dbReference type="OrthoDB" id="10069833at2759"/>
<evidence type="ECO:0000256" key="1">
    <source>
        <dbReference type="SAM" id="MobiDB-lite"/>
    </source>
</evidence>
<proteinExistence type="predicted"/>
<gene>
    <name evidence="3" type="ORF">B4U79_11307</name>
</gene>
<protein>
    <submittedName>
        <fullName evidence="3">Phosphotyrosine-binding disabled-like protein</fullName>
    </submittedName>
</protein>
<feature type="compositionally biased region" description="Polar residues" evidence="1">
    <location>
        <begin position="473"/>
        <end position="483"/>
    </location>
</feature>
<dbReference type="EMBL" id="NCKU01003976">
    <property type="protein sequence ID" value="RWS06641.1"/>
    <property type="molecule type" value="Genomic_DNA"/>
</dbReference>
<dbReference type="GO" id="GO:0005737">
    <property type="term" value="C:cytoplasm"/>
    <property type="evidence" value="ECO:0007669"/>
    <property type="project" value="TreeGrafter"/>
</dbReference>
<dbReference type="STRING" id="1965070.A0A3S3NPD2"/>
<evidence type="ECO:0000259" key="2">
    <source>
        <dbReference type="PROSITE" id="PS01179"/>
    </source>
</evidence>
<evidence type="ECO:0000313" key="3">
    <source>
        <dbReference type="EMBL" id="RWS06641.1"/>
    </source>
</evidence>
<dbReference type="PROSITE" id="PS01179">
    <property type="entry name" value="PID"/>
    <property type="match status" value="1"/>
</dbReference>
<dbReference type="InterPro" id="IPR006020">
    <property type="entry name" value="PTB/PI_dom"/>
</dbReference>
<dbReference type="SMART" id="SM00462">
    <property type="entry name" value="PTB"/>
    <property type="match status" value="1"/>
</dbReference>
<accession>A0A3S3NPD2</accession>
<comment type="caution">
    <text evidence="3">The sequence shown here is derived from an EMBL/GenBank/DDBJ whole genome shotgun (WGS) entry which is preliminary data.</text>
</comment>
<reference evidence="3 4" key="1">
    <citation type="journal article" date="2018" name="Gigascience">
        <title>Genomes of trombidid mites reveal novel predicted allergens and laterally-transferred genes associated with secondary metabolism.</title>
        <authorList>
            <person name="Dong X."/>
            <person name="Chaisiri K."/>
            <person name="Xia D."/>
            <person name="Armstrong S.D."/>
            <person name="Fang Y."/>
            <person name="Donnelly M.J."/>
            <person name="Kadowaki T."/>
            <person name="McGarry J.W."/>
            <person name="Darby A.C."/>
            <person name="Makepeace B.L."/>
        </authorList>
    </citation>
    <scope>NUCLEOTIDE SEQUENCE [LARGE SCALE GENOMIC DNA]</scope>
    <source>
        <strain evidence="3">UoL-WK</strain>
    </source>
</reference>
<dbReference type="SUPFAM" id="SSF50729">
    <property type="entry name" value="PH domain-like"/>
    <property type="match status" value="1"/>
</dbReference>
<keyword evidence="4" id="KW-1185">Reference proteome</keyword>
<feature type="compositionally biased region" description="Pro residues" evidence="1">
    <location>
        <begin position="556"/>
        <end position="584"/>
    </location>
</feature>
<dbReference type="PANTHER" id="PTHR47695:SF3">
    <property type="entry name" value="PID DOMAIN-CONTAINING PROTEIN"/>
    <property type="match status" value="1"/>
</dbReference>
<feature type="region of interest" description="Disordered" evidence="1">
    <location>
        <begin position="546"/>
        <end position="617"/>
    </location>
</feature>
<dbReference type="Pfam" id="PF00640">
    <property type="entry name" value="PID"/>
    <property type="match status" value="1"/>
</dbReference>
<dbReference type="AlphaFoldDB" id="A0A3S3NPD2"/>